<evidence type="ECO:0000256" key="1">
    <source>
        <dbReference type="SAM" id="MobiDB-lite"/>
    </source>
</evidence>
<dbReference type="EMBL" id="MT496836">
    <property type="protein sequence ID" value="QKN22496.1"/>
    <property type="molecule type" value="Genomic_DNA"/>
</dbReference>
<reference evidence="2" key="1">
    <citation type="journal article" date="2021" name="Virus">
        <title>The discovery, distribution and diversity of DNA viruses associated with Drosophila melanogaster in Europe.</title>
        <authorList>
            <person name="Wallace M.A."/>
            <person name="Coffman K.A."/>
            <person name="Gilbert C."/>
            <person name="Ravindran S."/>
            <person name="Albery G.F."/>
            <person name="Abbott J."/>
            <person name="Argyridou E."/>
            <person name="Bellosta P."/>
            <person name="Betancourt A.J."/>
            <person name="Colinet H."/>
            <person name="Eric K."/>
            <person name="Glaser-Schmitt A."/>
            <person name="Grath S."/>
            <person name="Jelic M."/>
            <person name="Kankare M."/>
            <person name="Kozeretska I."/>
            <person name="Loeschcke V."/>
            <person name="Montchamp-Moreau C."/>
            <person name="Ometto L."/>
            <person name="Onder B.S."/>
            <person name="Orengo D.J."/>
            <person name="Parsch J."/>
            <person name="Pascual M."/>
            <person name="Patenkovic A."/>
            <person name="Puerma E."/>
            <person name="Ritchie M.G."/>
            <person name="Rota-Stabelli O."/>
            <person name="Schou M.F."/>
            <person name="Serga S.V."/>
            <person name="Stamenkovic-Radak M."/>
            <person name="Tanaskovic M."/>
            <person name="Veselinovic M.S."/>
            <person name="Vieira J."/>
            <person name="Vieira C.P."/>
            <person name="Kapun M."/>
            <person name="Flatt T."/>
            <person name="Gonzalez J."/>
            <person name="Staubach F."/>
            <person name="Obbard D.J."/>
        </authorList>
    </citation>
    <scope>NUCLEOTIDE SEQUENCE</scope>
    <source>
        <strain evidence="2">Filamentous_ES_Gim_15_30_pool</strain>
    </source>
</reference>
<proteinExistence type="predicted"/>
<protein>
    <submittedName>
        <fullName evidence="2">Uncharacterized protein</fullName>
    </submittedName>
</protein>
<sequence length="298" mass="34466">MTMEPSRKLVIKGRAKVKNGNVQLRRIQSERDSLEYQKKRSLYELYSVNKIAVNSSSSQSHSDDDDYGGEEEEEQEENCADKDNRDDPAEVVMPDNLYNSKWMHFQKFIHDNTKTNNGNKIGNILNDVKELQCNNILNAFPKNGQIVGKPFVVAGNLKTNNWMWIYISKQNKNYKYNVDVKTIADKYANDYGIASTSTTTTTSSSGDNVKKCHFLFYESYQFPNDNNPLTNLSYLHLCAIIFLYVKLQYQDNYQLSAATKPCIFFESFEMYNCFMSNLENNFPILYNVLTRNVFVTSK</sequence>
<name>A0A6M9U0A0_9VIRU</name>
<organism evidence="2">
    <name type="scientific">Drosophila-associated filamentous virus</name>
    <dbReference type="NCBI Taxonomy" id="2743186"/>
    <lineage>
        <taxon>Viruses</taxon>
    </lineage>
</organism>
<feature type="compositionally biased region" description="Acidic residues" evidence="1">
    <location>
        <begin position="63"/>
        <end position="78"/>
    </location>
</feature>
<gene>
    <name evidence="2" type="primary">ORF42</name>
</gene>
<feature type="compositionally biased region" description="Basic and acidic residues" evidence="1">
    <location>
        <begin position="79"/>
        <end position="88"/>
    </location>
</feature>
<evidence type="ECO:0000313" key="2">
    <source>
        <dbReference type="EMBL" id="QKN22496.1"/>
    </source>
</evidence>
<feature type="region of interest" description="Disordered" evidence="1">
    <location>
        <begin position="54"/>
        <end position="90"/>
    </location>
</feature>
<accession>A0A6M9U0A0</accession>